<evidence type="ECO:0000256" key="1">
    <source>
        <dbReference type="SAM" id="MobiDB-lite"/>
    </source>
</evidence>
<dbReference type="Proteomes" id="UP001519305">
    <property type="component" value="Unassembled WGS sequence"/>
</dbReference>
<comment type="caution">
    <text evidence="2">The sequence shown here is derived from an EMBL/GenBank/DDBJ whole genome shotgun (WGS) entry which is preliminary data.</text>
</comment>
<dbReference type="Gene3D" id="3.40.50.360">
    <property type="match status" value="1"/>
</dbReference>
<evidence type="ECO:0000313" key="3">
    <source>
        <dbReference type="Proteomes" id="UP001519305"/>
    </source>
</evidence>
<evidence type="ECO:0008006" key="4">
    <source>
        <dbReference type="Google" id="ProtNLM"/>
    </source>
</evidence>
<dbReference type="SUPFAM" id="SSF52218">
    <property type="entry name" value="Flavoproteins"/>
    <property type="match status" value="1"/>
</dbReference>
<organism evidence="2 3">
    <name type="scientific">Corynebacterium freneyi</name>
    <dbReference type="NCBI Taxonomy" id="134034"/>
    <lineage>
        <taxon>Bacteria</taxon>
        <taxon>Bacillati</taxon>
        <taxon>Actinomycetota</taxon>
        <taxon>Actinomycetes</taxon>
        <taxon>Mycobacteriales</taxon>
        <taxon>Corynebacteriaceae</taxon>
        <taxon>Corynebacterium</taxon>
    </lineage>
</organism>
<dbReference type="EMBL" id="JAGINY010000001">
    <property type="protein sequence ID" value="MBP2333773.1"/>
    <property type="molecule type" value="Genomic_DNA"/>
</dbReference>
<name>A0ABS4UB33_9CORY</name>
<keyword evidence="3" id="KW-1185">Reference proteome</keyword>
<gene>
    <name evidence="2" type="ORF">JOF33_002472</name>
</gene>
<reference evidence="2 3" key="1">
    <citation type="submission" date="2021-03" db="EMBL/GenBank/DDBJ databases">
        <title>Sequencing the genomes of 1000 actinobacteria strains.</title>
        <authorList>
            <person name="Klenk H.-P."/>
        </authorList>
    </citation>
    <scope>NUCLEOTIDE SEQUENCE [LARGE SCALE GENOMIC DNA]</scope>
    <source>
        <strain evidence="2 3">DSM 44506</strain>
    </source>
</reference>
<sequence length="190" mass="19729">MNATNDPETTDANGADATHGAPESGPTLLVVHHSPTPLLRAVRDAALDGARHPDIEGVNVRVVEALDATAADVLAADAYLLGTSANFGYISGALKHFFDSTFAEVNAATEAGEIPKGRPVSWWIRGGHDVTGAAKAIRSLTTGFGWEIAAEPVEFVGAPDDAMNERLLELGGTMAALLMDAAGTDQEAPR</sequence>
<evidence type="ECO:0000313" key="2">
    <source>
        <dbReference type="EMBL" id="MBP2333773.1"/>
    </source>
</evidence>
<proteinExistence type="predicted"/>
<dbReference type="RefSeq" id="WP_224371048.1">
    <property type="nucleotide sequence ID" value="NZ_CP047357.1"/>
</dbReference>
<accession>A0ABS4UB33</accession>
<feature type="region of interest" description="Disordered" evidence="1">
    <location>
        <begin position="1"/>
        <end position="27"/>
    </location>
</feature>
<feature type="compositionally biased region" description="Polar residues" evidence="1">
    <location>
        <begin position="1"/>
        <end position="12"/>
    </location>
</feature>
<protein>
    <recommendedName>
        <fullName evidence="4">Flavodoxin</fullName>
    </recommendedName>
</protein>
<dbReference type="InterPro" id="IPR029039">
    <property type="entry name" value="Flavoprotein-like_sf"/>
</dbReference>